<evidence type="ECO:0000256" key="5">
    <source>
        <dbReference type="SAM" id="SignalP"/>
    </source>
</evidence>
<name>A0A8C6A723_MARMA</name>
<keyword evidence="4" id="KW-1133">Transmembrane helix</keyword>
<reference evidence="7" key="1">
    <citation type="submission" date="2025-08" db="UniProtKB">
        <authorList>
            <consortium name="Ensembl"/>
        </authorList>
    </citation>
    <scope>IDENTIFICATION</scope>
</reference>
<keyword evidence="4" id="KW-0812">Transmembrane</keyword>
<dbReference type="GO" id="GO:0019370">
    <property type="term" value="P:leukotriene biosynthetic process"/>
    <property type="evidence" value="ECO:0007669"/>
    <property type="project" value="Ensembl"/>
</dbReference>
<dbReference type="CDD" id="cd05753">
    <property type="entry name" value="Ig2_FcgammaR_like"/>
    <property type="match status" value="1"/>
</dbReference>
<dbReference type="InterPro" id="IPR050488">
    <property type="entry name" value="Ig_Fc_receptor"/>
</dbReference>
<dbReference type="GO" id="GO:0032725">
    <property type="term" value="P:positive regulation of granulocyte macrophage colony-stimulating factor production"/>
    <property type="evidence" value="ECO:0007669"/>
    <property type="project" value="Ensembl"/>
</dbReference>
<dbReference type="InterPro" id="IPR003598">
    <property type="entry name" value="Ig_sub2"/>
</dbReference>
<dbReference type="Proteomes" id="UP000694407">
    <property type="component" value="Unplaced"/>
</dbReference>
<dbReference type="GO" id="GO:0009897">
    <property type="term" value="C:external side of plasma membrane"/>
    <property type="evidence" value="ECO:0007669"/>
    <property type="project" value="Ensembl"/>
</dbReference>
<dbReference type="GO" id="GO:0032752">
    <property type="term" value="P:positive regulation of interleukin-3 production"/>
    <property type="evidence" value="ECO:0007669"/>
    <property type="project" value="Ensembl"/>
</dbReference>
<dbReference type="GO" id="GO:0042092">
    <property type="term" value="P:type 2 immune response"/>
    <property type="evidence" value="ECO:0007669"/>
    <property type="project" value="Ensembl"/>
</dbReference>
<evidence type="ECO:0000259" key="6">
    <source>
        <dbReference type="PROSITE" id="PS50835"/>
    </source>
</evidence>
<dbReference type="GO" id="GO:0019722">
    <property type="term" value="P:calcium-mediated signaling"/>
    <property type="evidence" value="ECO:0007669"/>
    <property type="project" value="Ensembl"/>
</dbReference>
<dbReference type="InterPro" id="IPR003599">
    <property type="entry name" value="Ig_sub"/>
</dbReference>
<keyword evidence="8" id="KW-1185">Reference proteome</keyword>
<dbReference type="PANTHER" id="PTHR11481">
    <property type="entry name" value="IMMUNOGLOBULIN FC RECEPTOR"/>
    <property type="match status" value="1"/>
</dbReference>
<dbReference type="SMART" id="SM00409">
    <property type="entry name" value="IG"/>
    <property type="match status" value="2"/>
</dbReference>
<dbReference type="Pfam" id="PF13927">
    <property type="entry name" value="Ig_3"/>
    <property type="match status" value="1"/>
</dbReference>
<keyword evidence="4" id="KW-0472">Membrane</keyword>
<dbReference type="PROSITE" id="PS50835">
    <property type="entry name" value="IG_LIKE"/>
    <property type="match status" value="1"/>
</dbReference>
<dbReference type="GO" id="GO:0043308">
    <property type="term" value="P:eosinophil degranulation"/>
    <property type="evidence" value="ECO:0007669"/>
    <property type="project" value="Ensembl"/>
</dbReference>
<accession>A0A8C6A723</accession>
<dbReference type="RefSeq" id="XP_048666158.1">
    <property type="nucleotide sequence ID" value="XM_048810201.1"/>
</dbReference>
<feature type="chain" id="PRO_5034797930" evidence="5">
    <location>
        <begin position="27"/>
        <end position="258"/>
    </location>
</feature>
<dbReference type="GO" id="GO:0001812">
    <property type="term" value="P:positive regulation of type I hypersensitivity"/>
    <property type="evidence" value="ECO:0007669"/>
    <property type="project" value="Ensembl"/>
</dbReference>
<proteinExistence type="predicted"/>
<dbReference type="GeneTree" id="ENSGT01050000244808"/>
<sequence length="258" mass="29428">MPAAMGGCAPLCIALLLFSLAGTLTGNRKSILTLNPPWNRIFRGENVTLECKENNSTENSHTVWTHNGTISEVTASKWSIVDATYQHSGIYTCHSRNFYKSKPVYLEVISDWMLLQASAEEVLEGESLFLRCHGWRNWKIKKVIYYKDDMALKYSYENQVFPITNASLNDSGSYFCKGLLQKQPCVSEPLRITVIKAYRTKYMWLQIIVPLLVATLFAVDTGLFFLTEQQFKSLLKIKETEKVNKPRKSLPKPDPEKS</sequence>
<dbReference type="SMART" id="SM00408">
    <property type="entry name" value="IGc2"/>
    <property type="match status" value="2"/>
</dbReference>
<keyword evidence="1 5" id="KW-0732">Signal</keyword>
<gene>
    <name evidence="7" type="primary">FCER1A</name>
</gene>
<dbReference type="GeneID" id="107147266"/>
<dbReference type="OrthoDB" id="8954737at2759"/>
<evidence type="ECO:0000256" key="4">
    <source>
        <dbReference type="SAM" id="Phobius"/>
    </source>
</evidence>
<keyword evidence="3" id="KW-0393">Immunoglobulin domain</keyword>
<keyword evidence="2" id="KW-1015">Disulfide bond</keyword>
<dbReference type="Pfam" id="PF13895">
    <property type="entry name" value="Ig_2"/>
    <property type="match status" value="1"/>
</dbReference>
<dbReference type="Gene3D" id="2.60.40.10">
    <property type="entry name" value="Immunoglobulins"/>
    <property type="match status" value="2"/>
</dbReference>
<organism evidence="7 8">
    <name type="scientific">Marmota marmota marmota</name>
    <name type="common">Alpine marmot</name>
    <dbReference type="NCBI Taxonomy" id="9994"/>
    <lineage>
        <taxon>Eukaryota</taxon>
        <taxon>Metazoa</taxon>
        <taxon>Chordata</taxon>
        <taxon>Craniata</taxon>
        <taxon>Vertebrata</taxon>
        <taxon>Euteleostomi</taxon>
        <taxon>Mammalia</taxon>
        <taxon>Eutheria</taxon>
        <taxon>Euarchontoglires</taxon>
        <taxon>Glires</taxon>
        <taxon>Rodentia</taxon>
        <taxon>Sciuromorpha</taxon>
        <taxon>Sciuridae</taxon>
        <taxon>Xerinae</taxon>
        <taxon>Marmotini</taxon>
        <taxon>Marmota</taxon>
    </lineage>
</organism>
<evidence type="ECO:0000256" key="2">
    <source>
        <dbReference type="ARBA" id="ARBA00023157"/>
    </source>
</evidence>
<feature type="signal peptide" evidence="5">
    <location>
        <begin position="1"/>
        <end position="26"/>
    </location>
</feature>
<evidence type="ECO:0000313" key="7">
    <source>
        <dbReference type="Ensembl" id="ENSMMMP00000025634.1"/>
    </source>
</evidence>
<protein>
    <submittedName>
        <fullName evidence="7">Fc epsilon receptor Ia</fullName>
    </submittedName>
</protein>
<dbReference type="InterPro" id="IPR007110">
    <property type="entry name" value="Ig-like_dom"/>
</dbReference>
<dbReference type="GO" id="GO:0032765">
    <property type="term" value="P:positive regulation of mast cell cytokine production"/>
    <property type="evidence" value="ECO:0007669"/>
    <property type="project" value="Ensembl"/>
</dbReference>
<dbReference type="GO" id="GO:0016068">
    <property type="term" value="P:type I hypersensitivity"/>
    <property type="evidence" value="ECO:0007669"/>
    <property type="project" value="Ensembl"/>
</dbReference>
<dbReference type="Ensembl" id="ENSMMMT00000029023.1">
    <property type="protein sequence ID" value="ENSMMMP00000025634.1"/>
    <property type="gene ID" value="ENSMMMG00000022479.1"/>
</dbReference>
<dbReference type="GO" id="GO:0050850">
    <property type="term" value="P:positive regulation of calcium-mediated signaling"/>
    <property type="evidence" value="ECO:0007669"/>
    <property type="project" value="Ensembl"/>
</dbReference>
<evidence type="ECO:0000256" key="3">
    <source>
        <dbReference type="ARBA" id="ARBA00023319"/>
    </source>
</evidence>
<dbReference type="InterPro" id="IPR036179">
    <property type="entry name" value="Ig-like_dom_sf"/>
</dbReference>
<feature type="domain" description="Ig-like" evidence="6">
    <location>
        <begin position="44"/>
        <end position="110"/>
    </location>
</feature>
<evidence type="ECO:0000256" key="1">
    <source>
        <dbReference type="ARBA" id="ARBA00022729"/>
    </source>
</evidence>
<dbReference type="PANTHER" id="PTHR11481:SF12">
    <property type="entry name" value="HIGH AFFINITY IMMUNOGLOBULIN EPSILON RECEPTOR SUBUNIT ALPHA"/>
    <property type="match status" value="1"/>
</dbReference>
<dbReference type="InterPro" id="IPR013783">
    <property type="entry name" value="Ig-like_fold"/>
</dbReference>
<dbReference type="GO" id="GO:0043306">
    <property type="term" value="P:positive regulation of mast cell degranulation"/>
    <property type="evidence" value="ECO:0007669"/>
    <property type="project" value="Ensembl"/>
</dbReference>
<dbReference type="GO" id="GO:0043303">
    <property type="term" value="P:mast cell degranulation"/>
    <property type="evidence" value="ECO:0007669"/>
    <property type="project" value="Ensembl"/>
</dbReference>
<dbReference type="SUPFAM" id="SSF48726">
    <property type="entry name" value="Immunoglobulin"/>
    <property type="match status" value="2"/>
</dbReference>
<dbReference type="AlphaFoldDB" id="A0A8C6A723"/>
<dbReference type="FunFam" id="2.60.40.10:FF:000217">
    <property type="entry name" value="High affinity immunoglobulin gamma Fc receptor I"/>
    <property type="match status" value="1"/>
</dbReference>
<dbReference type="GO" id="GO:0019768">
    <property type="term" value="F:high-affinity IgE receptor activity"/>
    <property type="evidence" value="ECO:0007669"/>
    <property type="project" value="Ensembl"/>
</dbReference>
<evidence type="ECO:0000313" key="8">
    <source>
        <dbReference type="Proteomes" id="UP000694407"/>
    </source>
</evidence>
<dbReference type="GO" id="GO:0001820">
    <property type="term" value="P:serotonin secretion"/>
    <property type="evidence" value="ECO:0007669"/>
    <property type="project" value="Ensembl"/>
</dbReference>
<feature type="transmembrane region" description="Helical" evidence="4">
    <location>
        <begin position="202"/>
        <end position="226"/>
    </location>
</feature>
<dbReference type="GO" id="GO:0019863">
    <property type="term" value="F:IgE binding"/>
    <property type="evidence" value="ECO:0007669"/>
    <property type="project" value="Ensembl"/>
</dbReference>
<reference evidence="7" key="2">
    <citation type="submission" date="2025-09" db="UniProtKB">
        <authorList>
            <consortium name="Ensembl"/>
        </authorList>
    </citation>
    <scope>IDENTIFICATION</scope>
</reference>